<keyword evidence="4" id="KW-1185">Reference proteome</keyword>
<accession>A0AAW1ML40</accession>
<keyword evidence="1" id="KW-0863">Zinc-finger</keyword>
<dbReference type="Pfam" id="PF13894">
    <property type="entry name" value="zf-C2H2_4"/>
    <property type="match status" value="1"/>
</dbReference>
<dbReference type="AlphaFoldDB" id="A0AAW1ML40"/>
<dbReference type="GO" id="GO:0008270">
    <property type="term" value="F:zinc ion binding"/>
    <property type="evidence" value="ECO:0007669"/>
    <property type="project" value="UniProtKB-KW"/>
</dbReference>
<reference evidence="3 4" key="1">
    <citation type="journal article" date="2024" name="BMC Genomics">
        <title>De novo assembly and annotation of Popillia japonica's genome with initial clues to its potential as an invasive pest.</title>
        <authorList>
            <person name="Cucini C."/>
            <person name="Boschi S."/>
            <person name="Funari R."/>
            <person name="Cardaioli E."/>
            <person name="Iannotti N."/>
            <person name="Marturano G."/>
            <person name="Paoli F."/>
            <person name="Bruttini M."/>
            <person name="Carapelli A."/>
            <person name="Frati F."/>
            <person name="Nardi F."/>
        </authorList>
    </citation>
    <scope>NUCLEOTIDE SEQUENCE [LARGE SCALE GENOMIC DNA]</scope>
    <source>
        <strain evidence="3">DMR45628</strain>
    </source>
</reference>
<evidence type="ECO:0000313" key="3">
    <source>
        <dbReference type="EMBL" id="KAK9747012.1"/>
    </source>
</evidence>
<proteinExistence type="predicted"/>
<dbReference type="InterPro" id="IPR013087">
    <property type="entry name" value="Znf_C2H2_type"/>
</dbReference>
<keyword evidence="1" id="KW-0862">Zinc</keyword>
<dbReference type="PROSITE" id="PS00028">
    <property type="entry name" value="ZINC_FINGER_C2H2_1"/>
    <property type="match status" value="1"/>
</dbReference>
<sequence length="89" mass="10310">MPRVPCKCGKDFATEAGLKQHLRRRYCKYRPEVGEHPTPENANNCTYCPRSFNTHAGLRQHVRLAHPDEYNIELERVADEIGKDKDSSR</sequence>
<evidence type="ECO:0000259" key="2">
    <source>
        <dbReference type="PROSITE" id="PS50157"/>
    </source>
</evidence>
<protein>
    <submittedName>
        <fullName evidence="3">Zinc finger, C2H2 type</fullName>
    </submittedName>
</protein>
<organism evidence="3 4">
    <name type="scientific">Popillia japonica</name>
    <name type="common">Japanese beetle</name>
    <dbReference type="NCBI Taxonomy" id="7064"/>
    <lineage>
        <taxon>Eukaryota</taxon>
        <taxon>Metazoa</taxon>
        <taxon>Ecdysozoa</taxon>
        <taxon>Arthropoda</taxon>
        <taxon>Hexapoda</taxon>
        <taxon>Insecta</taxon>
        <taxon>Pterygota</taxon>
        <taxon>Neoptera</taxon>
        <taxon>Endopterygota</taxon>
        <taxon>Coleoptera</taxon>
        <taxon>Polyphaga</taxon>
        <taxon>Scarabaeiformia</taxon>
        <taxon>Scarabaeidae</taxon>
        <taxon>Rutelinae</taxon>
        <taxon>Popillia</taxon>
    </lineage>
</organism>
<dbReference type="Gene3D" id="3.30.160.60">
    <property type="entry name" value="Classic Zinc Finger"/>
    <property type="match status" value="1"/>
</dbReference>
<name>A0AAW1ML40_POPJA</name>
<keyword evidence="1" id="KW-0479">Metal-binding</keyword>
<dbReference type="EMBL" id="JASPKY010000035">
    <property type="protein sequence ID" value="KAK9747012.1"/>
    <property type="molecule type" value="Genomic_DNA"/>
</dbReference>
<dbReference type="InterPro" id="IPR036236">
    <property type="entry name" value="Znf_C2H2_sf"/>
</dbReference>
<evidence type="ECO:0000256" key="1">
    <source>
        <dbReference type="PROSITE-ProRule" id="PRU00042"/>
    </source>
</evidence>
<dbReference type="SUPFAM" id="SSF57667">
    <property type="entry name" value="beta-beta-alpha zinc fingers"/>
    <property type="match status" value="1"/>
</dbReference>
<gene>
    <name evidence="3" type="ORF">QE152_g5699</name>
</gene>
<dbReference type="PROSITE" id="PS50157">
    <property type="entry name" value="ZINC_FINGER_C2H2_2"/>
    <property type="match status" value="1"/>
</dbReference>
<dbReference type="Proteomes" id="UP001458880">
    <property type="component" value="Unassembled WGS sequence"/>
</dbReference>
<feature type="domain" description="C2H2-type" evidence="2">
    <location>
        <begin position="43"/>
        <end position="71"/>
    </location>
</feature>
<comment type="caution">
    <text evidence="3">The sequence shown here is derived from an EMBL/GenBank/DDBJ whole genome shotgun (WGS) entry which is preliminary data.</text>
</comment>
<evidence type="ECO:0000313" key="4">
    <source>
        <dbReference type="Proteomes" id="UP001458880"/>
    </source>
</evidence>